<gene>
    <name evidence="1" type="ORF">ACFSBT_14840</name>
</gene>
<dbReference type="RefSeq" id="WP_250874483.1">
    <property type="nucleotide sequence ID" value="NZ_JALXFV010000007.1"/>
</dbReference>
<evidence type="ECO:0000313" key="2">
    <source>
        <dbReference type="Proteomes" id="UP001597187"/>
    </source>
</evidence>
<name>A0ABD6AXK5_9EURY</name>
<keyword evidence="2" id="KW-1185">Reference proteome</keyword>
<proteinExistence type="predicted"/>
<evidence type="ECO:0000313" key="1">
    <source>
        <dbReference type="EMBL" id="MFD1514556.1"/>
    </source>
</evidence>
<accession>A0ABD6AXK5</accession>
<reference evidence="1 2" key="1">
    <citation type="journal article" date="2019" name="Int. J. Syst. Evol. Microbiol.">
        <title>The Global Catalogue of Microorganisms (GCM) 10K type strain sequencing project: providing services to taxonomists for standard genome sequencing and annotation.</title>
        <authorList>
            <consortium name="The Broad Institute Genomics Platform"/>
            <consortium name="The Broad Institute Genome Sequencing Center for Infectious Disease"/>
            <person name="Wu L."/>
            <person name="Ma J."/>
        </authorList>
    </citation>
    <scope>NUCLEOTIDE SEQUENCE [LARGE SCALE GENOMIC DNA]</scope>
    <source>
        <strain evidence="1 2">CGMCC 1.12563</strain>
    </source>
</reference>
<organism evidence="1 2">
    <name type="scientific">Halomarina rubra</name>
    <dbReference type="NCBI Taxonomy" id="2071873"/>
    <lineage>
        <taxon>Archaea</taxon>
        <taxon>Methanobacteriati</taxon>
        <taxon>Methanobacteriota</taxon>
        <taxon>Stenosarchaea group</taxon>
        <taxon>Halobacteria</taxon>
        <taxon>Halobacteriales</taxon>
        <taxon>Natronomonadaceae</taxon>
        <taxon>Halomarina</taxon>
    </lineage>
</organism>
<protein>
    <submittedName>
        <fullName evidence="1">Uncharacterized protein</fullName>
    </submittedName>
</protein>
<dbReference type="Proteomes" id="UP001597187">
    <property type="component" value="Unassembled WGS sequence"/>
</dbReference>
<comment type="caution">
    <text evidence="1">The sequence shown here is derived from an EMBL/GenBank/DDBJ whole genome shotgun (WGS) entry which is preliminary data.</text>
</comment>
<dbReference type="EMBL" id="JBHUDC010000007">
    <property type="protein sequence ID" value="MFD1514556.1"/>
    <property type="molecule type" value="Genomic_DNA"/>
</dbReference>
<sequence length="191" mass="21875">MSESTTLIDLQKRQREHDRGHHRDIYTLPYFNRMNHYVLHFSKYVGRLSQDYPDGGQLTTQLEQTLADSFIVAIAAANTLNLDLQAQLEEMFGLEAEGIEEWTNLLNQSLDDMGSSELKDWWFKRMAGPTGRMANALESLDHMESINSRQILEEDTTEIVANLLIVAESMDLDLVAVLDARWEEIESNSIL</sequence>
<dbReference type="AlphaFoldDB" id="A0ABD6AXK5"/>